<keyword evidence="3" id="KW-1185">Reference proteome</keyword>
<organism evidence="2 3">
    <name type="scientific">Lepraria finkii</name>
    <dbReference type="NCBI Taxonomy" id="1340010"/>
    <lineage>
        <taxon>Eukaryota</taxon>
        <taxon>Fungi</taxon>
        <taxon>Dikarya</taxon>
        <taxon>Ascomycota</taxon>
        <taxon>Pezizomycotina</taxon>
        <taxon>Lecanoromycetes</taxon>
        <taxon>OSLEUM clade</taxon>
        <taxon>Lecanoromycetidae</taxon>
        <taxon>Lecanorales</taxon>
        <taxon>Lecanorineae</taxon>
        <taxon>Stereocaulaceae</taxon>
        <taxon>Lepraria</taxon>
    </lineage>
</organism>
<feature type="region of interest" description="Disordered" evidence="1">
    <location>
        <begin position="67"/>
        <end position="106"/>
    </location>
</feature>
<comment type="caution">
    <text evidence="2">The sequence shown here is derived from an EMBL/GenBank/DDBJ whole genome shotgun (WGS) entry which is preliminary data.</text>
</comment>
<accession>A0ABR4BGX3</accession>
<sequence length="106" mass="12355">MCDRDIFLGNDFCYSDTCLPITHCLKKEHKGVKDDVYETMMKVSKNGRLVKYSRDLRDLIKLSLDAQPEARAPPSRNSKKNVKMYRNVVSKRYTKRSGRTRPTPDQ</sequence>
<evidence type="ECO:0000256" key="1">
    <source>
        <dbReference type="SAM" id="MobiDB-lite"/>
    </source>
</evidence>
<gene>
    <name evidence="2" type="ORF">ABVK25_003066</name>
</gene>
<dbReference type="Proteomes" id="UP001590951">
    <property type="component" value="Unassembled WGS sequence"/>
</dbReference>
<name>A0ABR4BGX3_9LECA</name>
<evidence type="ECO:0000313" key="3">
    <source>
        <dbReference type="Proteomes" id="UP001590951"/>
    </source>
</evidence>
<reference evidence="2 3" key="1">
    <citation type="submission" date="2024-09" db="EMBL/GenBank/DDBJ databases">
        <title>Rethinking Asexuality: The Enigmatic Case of Functional Sexual Genes in Lepraria (Stereocaulaceae).</title>
        <authorList>
            <person name="Doellman M."/>
            <person name="Sun Y."/>
            <person name="Barcenas-Pena A."/>
            <person name="Lumbsch H.T."/>
            <person name="Grewe F."/>
        </authorList>
    </citation>
    <scope>NUCLEOTIDE SEQUENCE [LARGE SCALE GENOMIC DNA]</scope>
    <source>
        <strain evidence="2 3">Grewe 0041</strain>
    </source>
</reference>
<evidence type="ECO:0000313" key="2">
    <source>
        <dbReference type="EMBL" id="KAL2056672.1"/>
    </source>
</evidence>
<protein>
    <submittedName>
        <fullName evidence="2">Uncharacterized protein</fullName>
    </submittedName>
</protein>
<proteinExistence type="predicted"/>
<dbReference type="EMBL" id="JBHFEH010000007">
    <property type="protein sequence ID" value="KAL2056672.1"/>
    <property type="molecule type" value="Genomic_DNA"/>
</dbReference>